<protein>
    <recommendedName>
        <fullName evidence="4">Mercuric transport protein MerT</fullName>
    </recommendedName>
</protein>
<keyword evidence="1" id="KW-0812">Transmembrane</keyword>
<keyword evidence="3" id="KW-1185">Reference proteome</keyword>
<feature type="transmembrane region" description="Helical" evidence="1">
    <location>
        <begin position="98"/>
        <end position="116"/>
    </location>
</feature>
<keyword evidence="1" id="KW-1133">Transmembrane helix</keyword>
<evidence type="ECO:0000313" key="2">
    <source>
        <dbReference type="EMBL" id="QWG07264.1"/>
    </source>
</evidence>
<feature type="transmembrane region" description="Helical" evidence="1">
    <location>
        <begin position="12"/>
        <end position="33"/>
    </location>
</feature>
<evidence type="ECO:0000313" key="3">
    <source>
        <dbReference type="Proteomes" id="UP000682802"/>
    </source>
</evidence>
<reference evidence="2 3" key="1">
    <citation type="submission" date="2021-05" db="EMBL/GenBank/DDBJ databases">
        <title>Comparative genomic studies on the polysaccharide-degrading batcterial strains of the Flammeovirga genus.</title>
        <authorList>
            <person name="Zewei F."/>
            <person name="Zheng Z."/>
            <person name="Yu L."/>
            <person name="Ruyue G."/>
            <person name="Yanhong M."/>
            <person name="Yuanyuan C."/>
            <person name="Jingyan G."/>
            <person name="Wenjun H."/>
        </authorList>
    </citation>
    <scope>NUCLEOTIDE SEQUENCE [LARGE SCALE GENOMIC DNA]</scope>
    <source>
        <strain evidence="2 3">YS10</strain>
    </source>
</reference>
<dbReference type="RefSeq" id="WP_144074663.1">
    <property type="nucleotide sequence ID" value="NZ_CP076128.1"/>
</dbReference>
<sequence>MRTLFNSVTAVFTALLASTCCLGPLLSIVGLLGVSAASLAWLISVKPYLISISLLLTFYNLYQAYFPKKETACCTVDNDYLQLSQSEKQTVHFFQSKGFLWGVTIVTIITIVLPYINF</sequence>
<keyword evidence="1" id="KW-0472">Membrane</keyword>
<accession>A0ABX8GV21</accession>
<proteinExistence type="predicted"/>
<dbReference type="Gene3D" id="1.10.287.910">
    <property type="entry name" value="bacterial mercury transporter, merf"/>
    <property type="match status" value="1"/>
</dbReference>
<organism evidence="2 3">
    <name type="scientific">Flammeovirga kamogawensis</name>
    <dbReference type="NCBI Taxonomy" id="373891"/>
    <lineage>
        <taxon>Bacteria</taxon>
        <taxon>Pseudomonadati</taxon>
        <taxon>Bacteroidota</taxon>
        <taxon>Cytophagia</taxon>
        <taxon>Cytophagales</taxon>
        <taxon>Flammeovirgaceae</taxon>
        <taxon>Flammeovirga</taxon>
    </lineage>
</organism>
<evidence type="ECO:0008006" key="4">
    <source>
        <dbReference type="Google" id="ProtNLM"/>
    </source>
</evidence>
<dbReference type="Proteomes" id="UP000682802">
    <property type="component" value="Chromosome 1"/>
</dbReference>
<evidence type="ECO:0000256" key="1">
    <source>
        <dbReference type="SAM" id="Phobius"/>
    </source>
</evidence>
<name>A0ABX8GV21_9BACT</name>
<feature type="transmembrane region" description="Helical" evidence="1">
    <location>
        <begin position="39"/>
        <end position="62"/>
    </location>
</feature>
<gene>
    <name evidence="2" type="ORF">KM029_18470</name>
</gene>
<dbReference type="EMBL" id="CP076128">
    <property type="protein sequence ID" value="QWG07264.1"/>
    <property type="molecule type" value="Genomic_DNA"/>
</dbReference>